<dbReference type="OrthoDB" id="124855at2759"/>
<sequence>MSLKENSKCLAFHGPLLYEARILKVHHSGEDPGDDEEIPEDLTEQECFYIHYQGWKSSWDEWIGKERIREYDEQNLALKKQLIEEAREARSAAKKTGSGVKSKKTDSKRKKPSGPAAAAGSQLYASPGKVEATGPRIVVHIPQQLKAILVDDWEAITKDKKLVELPCSSNVDKLLTYFYEHTSSNEPSPVAQSQLCEYCDGLRLYFDRALPVMLLYRFERLQLAENLDEPPHSIYGAMHLLRLLSMLPQVVACTTMDDQSCEVIVGYTDKLLLWLLQQQDKLFSKSLYVNTGSQYEGLALGM</sequence>
<dbReference type="GO" id="GO:0035267">
    <property type="term" value="C:NuA4 histone acetyltransferase complex"/>
    <property type="evidence" value="ECO:0007669"/>
    <property type="project" value="TreeGrafter"/>
</dbReference>
<dbReference type="PIRSF" id="PIRSF038133">
    <property type="entry name" value="HAT_Nua4_EAF3/MRG15"/>
    <property type="match status" value="1"/>
</dbReference>
<evidence type="ECO:0000256" key="3">
    <source>
        <dbReference type="ARBA" id="ARBA00018505"/>
    </source>
</evidence>
<evidence type="ECO:0000256" key="1">
    <source>
        <dbReference type="ARBA" id="ARBA00004123"/>
    </source>
</evidence>
<dbReference type="Gene3D" id="2.30.30.140">
    <property type="match status" value="1"/>
</dbReference>
<evidence type="ECO:0000259" key="9">
    <source>
        <dbReference type="SMART" id="SM00298"/>
    </source>
</evidence>
<evidence type="ECO:0000313" key="11">
    <source>
        <dbReference type="Proteomes" id="UP000191024"/>
    </source>
</evidence>
<evidence type="ECO:0000256" key="8">
    <source>
        <dbReference type="SAM" id="MobiDB-lite"/>
    </source>
</evidence>
<keyword evidence="5" id="KW-0805">Transcription regulation</keyword>
<gene>
    <name evidence="10" type="ORF">LAMI_0H18954G</name>
</gene>
<comment type="subcellular location">
    <subcellularLocation>
        <location evidence="1">Nucleus</location>
    </subcellularLocation>
</comment>
<evidence type="ECO:0000313" key="10">
    <source>
        <dbReference type="EMBL" id="SCV04771.1"/>
    </source>
</evidence>
<keyword evidence="4" id="KW-0156">Chromatin regulator</keyword>
<dbReference type="PANTHER" id="PTHR10880:SF15">
    <property type="entry name" value="MSL COMPLEX SUBUNIT 3"/>
    <property type="match status" value="1"/>
</dbReference>
<dbReference type="EMBL" id="LT598468">
    <property type="protein sequence ID" value="SCV04771.1"/>
    <property type="molecule type" value="Genomic_DNA"/>
</dbReference>
<dbReference type="Pfam" id="PF22732">
    <property type="entry name" value="MSL3_chromo-like"/>
    <property type="match status" value="1"/>
</dbReference>
<keyword evidence="11" id="KW-1185">Reference proteome</keyword>
<dbReference type="GO" id="GO:0006355">
    <property type="term" value="P:regulation of DNA-templated transcription"/>
    <property type="evidence" value="ECO:0007669"/>
    <property type="project" value="InterPro"/>
</dbReference>
<evidence type="ECO:0000256" key="7">
    <source>
        <dbReference type="ARBA" id="ARBA00023242"/>
    </source>
</evidence>
<evidence type="ECO:0000256" key="2">
    <source>
        <dbReference type="ARBA" id="ARBA00009093"/>
    </source>
</evidence>
<dbReference type="SMART" id="SM00298">
    <property type="entry name" value="CHROMO"/>
    <property type="match status" value="1"/>
</dbReference>
<accession>A0A1G4KJP9</accession>
<protein>
    <recommendedName>
        <fullName evidence="3">Chromatin modification-related protein EAF3</fullName>
    </recommendedName>
</protein>
<evidence type="ECO:0000256" key="5">
    <source>
        <dbReference type="ARBA" id="ARBA00023015"/>
    </source>
</evidence>
<proteinExistence type="inferred from homology"/>
<dbReference type="SUPFAM" id="SSF54160">
    <property type="entry name" value="Chromo domain-like"/>
    <property type="match status" value="1"/>
</dbReference>
<reference evidence="11" key="1">
    <citation type="submission" date="2016-03" db="EMBL/GenBank/DDBJ databases">
        <authorList>
            <person name="Devillers H."/>
        </authorList>
    </citation>
    <scope>NUCLEOTIDE SEQUENCE [LARGE SCALE GENOMIC DNA]</scope>
</reference>
<keyword evidence="7" id="KW-0539">Nucleus</keyword>
<dbReference type="GO" id="GO:0032221">
    <property type="term" value="C:Rpd3S complex"/>
    <property type="evidence" value="ECO:0007669"/>
    <property type="project" value="TreeGrafter"/>
</dbReference>
<dbReference type="InterPro" id="IPR053820">
    <property type="entry name" value="MSL3_chromo-like"/>
</dbReference>
<dbReference type="GO" id="GO:0006338">
    <property type="term" value="P:chromatin remodeling"/>
    <property type="evidence" value="ECO:0007669"/>
    <property type="project" value="UniProtKB-ARBA"/>
</dbReference>
<dbReference type="InterPro" id="IPR008676">
    <property type="entry name" value="MRG"/>
</dbReference>
<dbReference type="AlphaFoldDB" id="A0A1G4KJP9"/>
<dbReference type="InterPro" id="IPR016197">
    <property type="entry name" value="Chromo-like_dom_sf"/>
</dbReference>
<evidence type="ECO:0000256" key="4">
    <source>
        <dbReference type="ARBA" id="ARBA00022853"/>
    </source>
</evidence>
<organism evidence="10 11">
    <name type="scientific">Lachancea mirantina</name>
    <dbReference type="NCBI Taxonomy" id="1230905"/>
    <lineage>
        <taxon>Eukaryota</taxon>
        <taxon>Fungi</taxon>
        <taxon>Dikarya</taxon>
        <taxon>Ascomycota</taxon>
        <taxon>Saccharomycotina</taxon>
        <taxon>Saccharomycetes</taxon>
        <taxon>Saccharomycetales</taxon>
        <taxon>Saccharomycetaceae</taxon>
        <taxon>Lachancea</taxon>
    </lineage>
</organism>
<dbReference type="InterPro" id="IPR026541">
    <property type="entry name" value="MRG_dom"/>
</dbReference>
<dbReference type="InterPro" id="IPR000953">
    <property type="entry name" value="Chromo/chromo_shadow_dom"/>
</dbReference>
<dbReference type="Proteomes" id="UP000191024">
    <property type="component" value="Chromosome H"/>
</dbReference>
<dbReference type="Gene3D" id="1.10.274.30">
    <property type="entry name" value="MRG domain"/>
    <property type="match status" value="1"/>
</dbReference>
<dbReference type="Pfam" id="PF05712">
    <property type="entry name" value="MRG"/>
    <property type="match status" value="1"/>
</dbReference>
<feature type="domain" description="Chromo" evidence="9">
    <location>
        <begin position="17"/>
        <end position="84"/>
    </location>
</feature>
<keyword evidence="6" id="KW-0804">Transcription</keyword>
<dbReference type="PANTHER" id="PTHR10880">
    <property type="entry name" value="MORTALITY FACTOR 4-LIKE PROTEIN"/>
    <property type="match status" value="1"/>
</dbReference>
<dbReference type="STRING" id="1230905.A0A1G4KJP9"/>
<feature type="region of interest" description="Disordered" evidence="8">
    <location>
        <begin position="89"/>
        <end position="123"/>
    </location>
</feature>
<comment type="similarity">
    <text evidence="2">Belongs to the MRG family.</text>
</comment>
<dbReference type="InterPro" id="IPR038217">
    <property type="entry name" value="MRG_C_sf"/>
</dbReference>
<dbReference type="PROSITE" id="PS51640">
    <property type="entry name" value="MRG"/>
    <property type="match status" value="1"/>
</dbReference>
<name>A0A1G4KJP9_9SACH</name>
<evidence type="ECO:0000256" key="6">
    <source>
        <dbReference type="ARBA" id="ARBA00023163"/>
    </source>
</evidence>